<proteinExistence type="predicted"/>
<feature type="compositionally biased region" description="Polar residues" evidence="1">
    <location>
        <begin position="181"/>
        <end position="190"/>
    </location>
</feature>
<name>A0A8H5CMW7_9AGAR</name>
<evidence type="ECO:0000256" key="1">
    <source>
        <dbReference type="SAM" id="MobiDB-lite"/>
    </source>
</evidence>
<organism evidence="2 3">
    <name type="scientific">Leucocoprinus leucothites</name>
    <dbReference type="NCBI Taxonomy" id="201217"/>
    <lineage>
        <taxon>Eukaryota</taxon>
        <taxon>Fungi</taxon>
        <taxon>Dikarya</taxon>
        <taxon>Basidiomycota</taxon>
        <taxon>Agaricomycotina</taxon>
        <taxon>Agaricomycetes</taxon>
        <taxon>Agaricomycetidae</taxon>
        <taxon>Agaricales</taxon>
        <taxon>Agaricineae</taxon>
        <taxon>Agaricaceae</taxon>
        <taxon>Leucocoprinus</taxon>
    </lineage>
</organism>
<accession>A0A8H5CMW7</accession>
<reference evidence="2 3" key="1">
    <citation type="journal article" date="2020" name="ISME J.">
        <title>Uncovering the hidden diversity of litter-decomposition mechanisms in mushroom-forming fungi.</title>
        <authorList>
            <person name="Floudas D."/>
            <person name="Bentzer J."/>
            <person name="Ahren D."/>
            <person name="Johansson T."/>
            <person name="Persson P."/>
            <person name="Tunlid A."/>
        </authorList>
    </citation>
    <scope>NUCLEOTIDE SEQUENCE [LARGE SCALE GENOMIC DNA]</scope>
    <source>
        <strain evidence="2 3">CBS 146.42</strain>
    </source>
</reference>
<dbReference type="EMBL" id="JAACJO010000057">
    <property type="protein sequence ID" value="KAF5344762.1"/>
    <property type="molecule type" value="Genomic_DNA"/>
</dbReference>
<comment type="caution">
    <text evidence="2">The sequence shown here is derived from an EMBL/GenBank/DDBJ whole genome shotgun (WGS) entry which is preliminary data.</text>
</comment>
<protein>
    <submittedName>
        <fullName evidence="2">Uncharacterized protein</fullName>
    </submittedName>
</protein>
<feature type="region of interest" description="Disordered" evidence="1">
    <location>
        <begin position="141"/>
        <end position="216"/>
    </location>
</feature>
<evidence type="ECO:0000313" key="2">
    <source>
        <dbReference type="EMBL" id="KAF5344762.1"/>
    </source>
</evidence>
<keyword evidence="3" id="KW-1185">Reference proteome</keyword>
<evidence type="ECO:0000313" key="3">
    <source>
        <dbReference type="Proteomes" id="UP000559027"/>
    </source>
</evidence>
<dbReference type="AlphaFoldDB" id="A0A8H5CMW7"/>
<feature type="compositionally biased region" description="Polar residues" evidence="1">
    <location>
        <begin position="202"/>
        <end position="216"/>
    </location>
</feature>
<sequence length="216" mass="23733">MPWDRDKILAPIFVIAKDVAYYPSRHDMMNLHSVLAGTQILDTVSEDKPASLPQTAETIATKFKREGGTQRRSVADSIATRSADVIDEFDLDTNLVGVDDAENTAGRSNGLPGSQTGHQGKLLENGDCAWCEIQRENGPDFDSRSWEWDTRNMSPVPPPAVRRDNPGASSDITPPWLSGDRLSTYNLNTSTKHRMDLPGDSLSYTGTPSSSFMHNP</sequence>
<dbReference type="Proteomes" id="UP000559027">
    <property type="component" value="Unassembled WGS sequence"/>
</dbReference>
<gene>
    <name evidence="2" type="ORF">D9756_011066</name>
</gene>
<feature type="compositionally biased region" description="Basic and acidic residues" evidence="1">
    <location>
        <begin position="141"/>
        <end position="150"/>
    </location>
</feature>